<name>A0A8X6TDL1_NEPPI</name>
<dbReference type="PANTHER" id="PTHR33327">
    <property type="entry name" value="ENDONUCLEASE"/>
    <property type="match status" value="1"/>
</dbReference>
<dbReference type="Proteomes" id="UP000887013">
    <property type="component" value="Unassembled WGS sequence"/>
</dbReference>
<keyword evidence="3" id="KW-1185">Reference proteome</keyword>
<dbReference type="PANTHER" id="PTHR33327:SF3">
    <property type="entry name" value="RNA-DIRECTED DNA POLYMERASE"/>
    <property type="match status" value="1"/>
</dbReference>
<accession>A0A8X6TDL1</accession>
<protein>
    <recommendedName>
        <fullName evidence="1">DUF7041 domain-containing protein</fullName>
    </recommendedName>
</protein>
<dbReference type="AlphaFoldDB" id="A0A8X6TDL1"/>
<dbReference type="InterPro" id="IPR055469">
    <property type="entry name" value="DUF7041"/>
</dbReference>
<feature type="domain" description="DUF7041" evidence="1">
    <location>
        <begin position="2"/>
        <end position="62"/>
    </location>
</feature>
<proteinExistence type="predicted"/>
<evidence type="ECO:0000259" key="1">
    <source>
        <dbReference type="Pfam" id="PF23055"/>
    </source>
</evidence>
<sequence>MAAITSESTKFPAVVAALSSKVLSCVKDIIKNHLVVEEYKAVKDRVIQHFARSSSSHLNLLLKDLQLGDKRYFLFLHEKGILAPENREDDILQSLWLQRLSVNLQQNLSVCKAPLEELAQIVDKIHEVSGGNLTIANIESKGPDLNAVLTEVSELKEIIKGAFRPQRRSRRGALSLSL</sequence>
<gene>
    <name evidence="2" type="primary">AVEN_246534_1</name>
    <name evidence="2" type="ORF">NPIL_180101</name>
</gene>
<organism evidence="2 3">
    <name type="scientific">Nephila pilipes</name>
    <name type="common">Giant wood spider</name>
    <name type="synonym">Nephila maculata</name>
    <dbReference type="NCBI Taxonomy" id="299642"/>
    <lineage>
        <taxon>Eukaryota</taxon>
        <taxon>Metazoa</taxon>
        <taxon>Ecdysozoa</taxon>
        <taxon>Arthropoda</taxon>
        <taxon>Chelicerata</taxon>
        <taxon>Arachnida</taxon>
        <taxon>Araneae</taxon>
        <taxon>Araneomorphae</taxon>
        <taxon>Entelegynae</taxon>
        <taxon>Araneoidea</taxon>
        <taxon>Nephilidae</taxon>
        <taxon>Nephila</taxon>
    </lineage>
</organism>
<comment type="caution">
    <text evidence="2">The sequence shown here is derived from an EMBL/GenBank/DDBJ whole genome shotgun (WGS) entry which is preliminary data.</text>
</comment>
<evidence type="ECO:0000313" key="2">
    <source>
        <dbReference type="EMBL" id="GFT04613.1"/>
    </source>
</evidence>
<reference evidence="2" key="1">
    <citation type="submission" date="2020-08" db="EMBL/GenBank/DDBJ databases">
        <title>Multicomponent nature underlies the extraordinary mechanical properties of spider dragline silk.</title>
        <authorList>
            <person name="Kono N."/>
            <person name="Nakamura H."/>
            <person name="Mori M."/>
            <person name="Yoshida Y."/>
            <person name="Ohtoshi R."/>
            <person name="Malay A.D."/>
            <person name="Moran D.A.P."/>
            <person name="Tomita M."/>
            <person name="Numata K."/>
            <person name="Arakawa K."/>
        </authorList>
    </citation>
    <scope>NUCLEOTIDE SEQUENCE</scope>
</reference>
<dbReference type="OrthoDB" id="10048650at2759"/>
<evidence type="ECO:0000313" key="3">
    <source>
        <dbReference type="Proteomes" id="UP000887013"/>
    </source>
</evidence>
<dbReference type="Pfam" id="PF23055">
    <property type="entry name" value="DUF7041"/>
    <property type="match status" value="1"/>
</dbReference>
<dbReference type="EMBL" id="BMAW01056169">
    <property type="protein sequence ID" value="GFT04613.1"/>
    <property type="molecule type" value="Genomic_DNA"/>
</dbReference>